<evidence type="ECO:0000313" key="9">
    <source>
        <dbReference type="EMBL" id="TFF65394.1"/>
    </source>
</evidence>
<feature type="transmembrane region" description="Helical" evidence="7">
    <location>
        <begin position="12"/>
        <end position="31"/>
    </location>
</feature>
<evidence type="ECO:0000256" key="3">
    <source>
        <dbReference type="ARBA" id="ARBA00022475"/>
    </source>
</evidence>
<keyword evidence="6 7" id="KW-0472">Membrane</keyword>
<dbReference type="InterPro" id="IPR035906">
    <property type="entry name" value="MetI-like_sf"/>
</dbReference>
<evidence type="ECO:0000256" key="6">
    <source>
        <dbReference type="ARBA" id="ARBA00023136"/>
    </source>
</evidence>
<accession>A0A4V3IY80</accession>
<feature type="domain" description="ABC transmembrane type-1" evidence="8">
    <location>
        <begin position="63"/>
        <end position="243"/>
    </location>
</feature>
<organism evidence="9 10">
    <name type="scientific">Helcococcus ovis</name>
    <dbReference type="NCBI Taxonomy" id="72026"/>
    <lineage>
        <taxon>Bacteria</taxon>
        <taxon>Bacillati</taxon>
        <taxon>Bacillota</taxon>
        <taxon>Tissierellia</taxon>
        <taxon>Tissierellales</taxon>
        <taxon>Peptoniphilaceae</taxon>
        <taxon>Helcococcus</taxon>
    </lineage>
</organism>
<evidence type="ECO:0000313" key="10">
    <source>
        <dbReference type="Proteomes" id="UP000297454"/>
    </source>
</evidence>
<evidence type="ECO:0000256" key="5">
    <source>
        <dbReference type="ARBA" id="ARBA00022989"/>
    </source>
</evidence>
<dbReference type="PANTHER" id="PTHR30151:SF25">
    <property type="entry name" value="TAURINE TRANSPORT SYSTEM PERMEASE PROTEIN TAUC"/>
    <property type="match status" value="1"/>
</dbReference>
<dbReference type="SUPFAM" id="SSF161098">
    <property type="entry name" value="MetI-like"/>
    <property type="match status" value="1"/>
</dbReference>
<comment type="subcellular location">
    <subcellularLocation>
        <location evidence="1 7">Cell membrane</location>
        <topology evidence="1 7">Multi-pass membrane protein</topology>
    </subcellularLocation>
</comment>
<sequence length="256" mass="28846">MKSNKNYRYITITTWGVILLLWTLLSVFNVLPSHKLPSPFEVILTFKDILINGYNYTSFWSHIGISMFRLIVSVVISIITAIPLGLICGYFPKIRAILNSFVNFYRNLPPLAYYSLLIIWLGIDEKSKITLLYLAAFAPMYISSISAVSRVNQSYILSAETFGATKFQIFRTIILPATFPEIFVGIRTAIGVAYTTLVSAEMIAATAGIGWMVIDAYKYINTDVVFVGIIIMGITGVLIDYLLTLIEKRFVFWNGK</sequence>
<dbReference type="Pfam" id="PF00528">
    <property type="entry name" value="BPD_transp_1"/>
    <property type="match status" value="1"/>
</dbReference>
<protein>
    <submittedName>
        <fullName evidence="9">ABC transporter permease</fullName>
    </submittedName>
</protein>
<dbReference type="FunFam" id="1.10.3720.10:FF:000003">
    <property type="entry name" value="Aliphatic sulfonate ABC transporter permease"/>
    <property type="match status" value="1"/>
</dbReference>
<feature type="transmembrane region" description="Helical" evidence="7">
    <location>
        <begin position="67"/>
        <end position="92"/>
    </location>
</feature>
<gene>
    <name evidence="9" type="ORF">EQF91_05960</name>
</gene>
<keyword evidence="5 7" id="KW-1133">Transmembrane helix</keyword>
<proteinExistence type="inferred from homology"/>
<dbReference type="OrthoDB" id="9804353at2"/>
<dbReference type="InterPro" id="IPR000515">
    <property type="entry name" value="MetI-like"/>
</dbReference>
<dbReference type="Gene3D" id="1.10.3720.10">
    <property type="entry name" value="MetI-like"/>
    <property type="match status" value="1"/>
</dbReference>
<dbReference type="GO" id="GO:0010438">
    <property type="term" value="P:cellular response to sulfur starvation"/>
    <property type="evidence" value="ECO:0007669"/>
    <property type="project" value="TreeGrafter"/>
</dbReference>
<feature type="transmembrane region" description="Helical" evidence="7">
    <location>
        <begin position="104"/>
        <end position="123"/>
    </location>
</feature>
<evidence type="ECO:0000256" key="7">
    <source>
        <dbReference type="RuleBase" id="RU363032"/>
    </source>
</evidence>
<dbReference type="EMBL" id="SCFR01000020">
    <property type="protein sequence ID" value="TFF65394.1"/>
    <property type="molecule type" value="Genomic_DNA"/>
</dbReference>
<dbReference type="GeneID" id="97030987"/>
<reference evidence="9 10" key="1">
    <citation type="submission" date="2019-01" db="EMBL/GenBank/DDBJ databases">
        <title>Draft Genome Sequences of Helcococcus ovis Strains Isolated from the Uterus and Vagina of Dairy Cows with Metritis.</title>
        <authorList>
            <person name="Cunha F."/>
            <person name="Jeon S.J."/>
            <person name="Kutzer P."/>
            <person name="Galvao K.N."/>
        </authorList>
    </citation>
    <scope>NUCLEOTIDE SEQUENCE [LARGE SCALE GENOMIC DNA]</scope>
    <source>
        <strain evidence="9 10">KG-37</strain>
    </source>
</reference>
<evidence type="ECO:0000259" key="8">
    <source>
        <dbReference type="PROSITE" id="PS50928"/>
    </source>
</evidence>
<keyword evidence="3" id="KW-1003">Cell membrane</keyword>
<dbReference type="Proteomes" id="UP000297454">
    <property type="component" value="Unassembled WGS sequence"/>
</dbReference>
<dbReference type="GO" id="GO:0042918">
    <property type="term" value="P:alkanesulfonate transmembrane transport"/>
    <property type="evidence" value="ECO:0007669"/>
    <property type="project" value="UniProtKB-ARBA"/>
</dbReference>
<dbReference type="AlphaFoldDB" id="A0A4V3IY80"/>
<evidence type="ECO:0000256" key="2">
    <source>
        <dbReference type="ARBA" id="ARBA00022448"/>
    </source>
</evidence>
<feature type="transmembrane region" description="Helical" evidence="7">
    <location>
        <begin position="129"/>
        <end position="148"/>
    </location>
</feature>
<dbReference type="PANTHER" id="PTHR30151">
    <property type="entry name" value="ALKANE SULFONATE ABC TRANSPORTER-RELATED, MEMBRANE SUBUNIT"/>
    <property type="match status" value="1"/>
</dbReference>
<feature type="transmembrane region" description="Helical" evidence="7">
    <location>
        <begin position="192"/>
        <end position="214"/>
    </location>
</feature>
<dbReference type="RefSeq" id="WP_134710749.1">
    <property type="nucleotide sequence ID" value="NZ_CP119081.1"/>
</dbReference>
<feature type="transmembrane region" description="Helical" evidence="7">
    <location>
        <begin position="226"/>
        <end position="246"/>
    </location>
</feature>
<name>A0A4V3IY80_9FIRM</name>
<comment type="similarity">
    <text evidence="7">Belongs to the binding-protein-dependent transport system permease family.</text>
</comment>
<keyword evidence="10" id="KW-1185">Reference proteome</keyword>
<comment type="caution">
    <text evidence="9">The sequence shown here is derived from an EMBL/GenBank/DDBJ whole genome shotgun (WGS) entry which is preliminary data.</text>
</comment>
<keyword evidence="2 7" id="KW-0813">Transport</keyword>
<evidence type="ECO:0000256" key="1">
    <source>
        <dbReference type="ARBA" id="ARBA00004651"/>
    </source>
</evidence>
<dbReference type="PROSITE" id="PS50928">
    <property type="entry name" value="ABC_TM1"/>
    <property type="match status" value="1"/>
</dbReference>
<keyword evidence="4 7" id="KW-0812">Transmembrane</keyword>
<dbReference type="CDD" id="cd06261">
    <property type="entry name" value="TM_PBP2"/>
    <property type="match status" value="1"/>
</dbReference>
<dbReference type="GO" id="GO:0005886">
    <property type="term" value="C:plasma membrane"/>
    <property type="evidence" value="ECO:0007669"/>
    <property type="project" value="UniProtKB-SubCell"/>
</dbReference>
<evidence type="ECO:0000256" key="4">
    <source>
        <dbReference type="ARBA" id="ARBA00022692"/>
    </source>
</evidence>